<evidence type="ECO:0000256" key="8">
    <source>
        <dbReference type="SAM" id="MobiDB-lite"/>
    </source>
</evidence>
<dbReference type="InterPro" id="IPR044840">
    <property type="entry name" value="Nup188"/>
</dbReference>
<comment type="subcellular location">
    <subcellularLocation>
        <location evidence="1">Nucleus</location>
        <location evidence="1">Nuclear pore complex</location>
    </subcellularLocation>
</comment>
<keyword evidence="4" id="KW-0653">Protein transport</keyword>
<evidence type="ECO:0000259" key="9">
    <source>
        <dbReference type="Pfam" id="PF21093"/>
    </source>
</evidence>
<dbReference type="Pfam" id="PF21093">
    <property type="entry name" value="Nup188_N-subdom_III"/>
    <property type="match status" value="1"/>
</dbReference>
<evidence type="ECO:0000256" key="4">
    <source>
        <dbReference type="ARBA" id="ARBA00022927"/>
    </source>
</evidence>
<protein>
    <recommendedName>
        <fullName evidence="9">Nucleoporin Nup188 N-terminal subdomain III domain-containing protein</fullName>
    </recommendedName>
</protein>
<evidence type="ECO:0000256" key="5">
    <source>
        <dbReference type="ARBA" id="ARBA00023010"/>
    </source>
</evidence>
<accession>G4TK40</accession>
<evidence type="ECO:0000256" key="2">
    <source>
        <dbReference type="ARBA" id="ARBA00022448"/>
    </source>
</evidence>
<evidence type="ECO:0000256" key="7">
    <source>
        <dbReference type="ARBA" id="ARBA00023242"/>
    </source>
</evidence>
<feature type="region of interest" description="Disordered" evidence="8">
    <location>
        <begin position="329"/>
        <end position="360"/>
    </location>
</feature>
<dbReference type="OrthoDB" id="102511at2759"/>
<dbReference type="eggNOG" id="KOG4833">
    <property type="taxonomic scope" value="Eukaryota"/>
</dbReference>
<evidence type="ECO:0000256" key="3">
    <source>
        <dbReference type="ARBA" id="ARBA00022816"/>
    </source>
</evidence>
<feature type="compositionally biased region" description="Basic and acidic residues" evidence="8">
    <location>
        <begin position="205"/>
        <end position="216"/>
    </location>
</feature>
<dbReference type="STRING" id="1109443.G4TK40"/>
<evidence type="ECO:0000313" key="11">
    <source>
        <dbReference type="Proteomes" id="UP000007148"/>
    </source>
</evidence>
<evidence type="ECO:0000313" key="10">
    <source>
        <dbReference type="EMBL" id="CCA71683.1"/>
    </source>
</evidence>
<dbReference type="HOGENOM" id="CLU_233373_0_0_1"/>
<feature type="region of interest" description="Disordered" evidence="8">
    <location>
        <begin position="73"/>
        <end position="108"/>
    </location>
</feature>
<keyword evidence="2" id="KW-0813">Transport</keyword>
<evidence type="ECO:0000256" key="1">
    <source>
        <dbReference type="ARBA" id="ARBA00004567"/>
    </source>
</evidence>
<dbReference type="GO" id="GO:0044611">
    <property type="term" value="C:nuclear pore inner ring"/>
    <property type="evidence" value="ECO:0007669"/>
    <property type="project" value="TreeGrafter"/>
</dbReference>
<dbReference type="GO" id="GO:0006405">
    <property type="term" value="P:RNA export from nucleus"/>
    <property type="evidence" value="ECO:0007669"/>
    <property type="project" value="TreeGrafter"/>
</dbReference>
<sequence length="2315" mass="253269">MSLFHIRPHTQSQHPQLWFDTGFSSHNVLLHHQNSPWSRLASDISLLTRNLSPPEIADEIIARISQIKNPLAPYPARNKDSESQLKAAASKAAGKGDTSGSGTTPTVAEVGAKAGNSLFAQAVTRAAKDAAGGKPDAKKGDEPKLRTALDGEFVVGPLMVANALVISEEFNIDEVESYVLLRSMMYNKGVPIPVDVVEAASANPDKADGGAGKEGENGSSSGVKQLASRTTSRRDLDDYDFAIPKEVLIKTFALFHGEEVLAILKSLTSLCIAYQNTEHPLHNVALDVVPRILGNDNRPGEIDDQAVKQYIERLLRDYSIRSGLEDSDKVAKSEKARGKQAVGRPASSLFKAGSASSEKPPYRSHDVSQILLEQRAILELLFWLLWAGILPWARVAVSILTLAYQCDLGLNVRVPANPDGSGPTNNLLYLEDADKSILKQVEMLWMLLSVSLFDLAHLQSGTMSLSLLPNQPGGSESSDYQRVYDSRLLPQLHSIISSSPSDPRYSPILLGWSFVLYSICQLATEMGDRLPNQYISFMKAIIPDFNVDTISDSTSGIGGWLSSQLAGYAINDLKVLDYLDACIVREESEGTNIFDGEGKGHSVGFGPPIYRTVVKRLVICIPSQLSISLLPIEYRSSYLRLFGNLFGHGPSLPELAATYWQNDVLAEPYREALNLTTELFPLVGTSLPSNGALGPFIRLQRALSGVGHWDLEASKDLSSISRFNSTIVPSPASGRVGAISDGLWGGSVYNNGGIAFLERARDEDRKQAALHVYHYLDVMDSFAMVLPMSLRNLWETSSALSEDGTPTTIYHNLYPFQLPGGSILPVRSGGQLVSGGSGKPLVVRWKHRYSGWCLLLEILDECAKIVNNPASRSSAAHAGQEPVAPNVNVNQLRKGVGKPVNFSLAAVGVDLASSDVEELIVEILDLVRSVLMFADDPSRISLLDSMEERDVIGDSMEEDQPNSVEETKKLELAEVVLRLLSDALSRSSSRAGTLSGAVKVTKETQNSKIISSAILTLSVLARASPNRVWPYMRSTGFLGLTGVGLGFGTSGSSHYNTSGSQSTYFQPSTLPQSSTAAVLISERMTGTYNITFAVISLVRSLLDNALTSDFEAALSRQLQSEVLGNALRFVHTNIWTEYSGWKYRRLGDRFEIGRRIAEMYCDIVGNWATNSERQGSTQGVFKGLADYVLDVFLHQAIPITLSPLIHILTIGQEMATALKASSRALEDAELIWLLQAFLYLLRLLLAHKATSQNSAKQSLLEHQLCVGTSPSSTGSNTRQAKQIPIDSIAKLISNDEMGPNVPSYASEVISLLILSFSKIQPSAPSLVMHMQDAEETTKQLVAIVRDPYQDPRLRRSIWTLMATAVEHQPAFATLFVTGSFYNRLWPEGASDDKGKAKADEVAPAQDEKNVPDTLLRRRSAVSIAVQSASIWDNLWEADPELLCSMLRFIAVVWRHGLEHAAVLDQVRKDAAFWTRIIWILRQRVSSDSPRTGMEVERVGASAFQSTSQQAYHILSQAYVVEILSIEVSSHRARSKGSSAPTTPLSIMGLKSFLQSGTALSQHLKDAATSSFDPSLHSSLAQQFKDSLPDFDLEALQTPFPFSHRHFGPDYLYQITLLESRLPIEAYPREIPRIRQILHTAQAANCNWSLVDAQIEHTRAWKKFVQEGGPTVQGGDAGQEMLFSLSIPLSEIIAKESRRGDIMAVIHVERLGILLALLEGSWSLPLSGDKKLVKSFCDLVRNVHAIVMSETFPPIDSLRQMRAGVGTQYHRLVLRLAYLCSRRARAVCSKQSLLTADQCSIIASAMFSITAFVSVALVETIENARSTQAVEIDRDLELLVTVFEQSTRPELHTSPGLWLERVQELNLARISLELLAKCDIAGVHMDEESWRTLRYPLYARHMLALQASLSSTDGAADTLAMSGAASAYCSISIAPALNVGTLDTYHPALPGDRNPAHTAWCMILTIMTGLVGSVGSRSGHFIETEVVSFIQFYGAQLSRALEWNVGLPLSSAILDELNGVMGLFYAMSLWVNPRSPIDQQAKAILETFSEKSLTLLQHLNYVLSHPNHLASLFEANSSEERRILDRELAQSVGMTSTSDLLDVDKRPFIATLTQKLHGTVRDILSTLVIVNQGDAVIVTEPDDWPTTVQIAPTTKVVVGELATMGTLLEMGNGIVEVMDHFKEKKRAKPPPSTSLQPYESSYDLSLLTQSLESIAIFSVTQLAIWNQQREAGDISQEDVGAEWNDIGYGKDPSAFLGLMALKRTALLPGIGGDVVSELLAMLSKAKSAFSKASKPVGNKEKNIIDILEAFLNLRVN</sequence>
<organism evidence="10 11">
    <name type="scientific">Serendipita indica (strain DSM 11827)</name>
    <name type="common">Root endophyte fungus</name>
    <name type="synonym">Piriformospora indica</name>
    <dbReference type="NCBI Taxonomy" id="1109443"/>
    <lineage>
        <taxon>Eukaryota</taxon>
        <taxon>Fungi</taxon>
        <taxon>Dikarya</taxon>
        <taxon>Basidiomycota</taxon>
        <taxon>Agaricomycotina</taxon>
        <taxon>Agaricomycetes</taxon>
        <taxon>Sebacinales</taxon>
        <taxon>Serendipitaceae</taxon>
        <taxon>Serendipita</taxon>
    </lineage>
</organism>
<gene>
    <name evidence="10" type="ORF">PIIN_05618</name>
</gene>
<dbReference type="Proteomes" id="UP000007148">
    <property type="component" value="Unassembled WGS sequence"/>
</dbReference>
<feature type="region of interest" description="Disordered" evidence="8">
    <location>
        <begin position="203"/>
        <end position="229"/>
    </location>
</feature>
<keyword evidence="6" id="KW-0906">Nuclear pore complex</keyword>
<feature type="domain" description="Nucleoporin Nup188 N-terminal subdomain III" evidence="9">
    <location>
        <begin position="1004"/>
        <end position="1378"/>
    </location>
</feature>
<feature type="compositionally biased region" description="Low complexity" evidence="8">
    <location>
        <begin position="86"/>
        <end position="104"/>
    </location>
</feature>
<dbReference type="GO" id="GO:0017056">
    <property type="term" value="F:structural constituent of nuclear pore"/>
    <property type="evidence" value="ECO:0007669"/>
    <property type="project" value="InterPro"/>
</dbReference>
<dbReference type="PANTHER" id="PTHR31431:SF1">
    <property type="entry name" value="NUCLEOPORIN NUP188"/>
    <property type="match status" value="1"/>
</dbReference>
<keyword evidence="11" id="KW-1185">Reference proteome</keyword>
<dbReference type="InParanoid" id="G4TK40"/>
<dbReference type="GO" id="GO:0006606">
    <property type="term" value="P:protein import into nucleus"/>
    <property type="evidence" value="ECO:0007669"/>
    <property type="project" value="TreeGrafter"/>
</dbReference>
<keyword evidence="5" id="KW-0811">Translocation</keyword>
<dbReference type="Gene3D" id="1.25.10.70">
    <property type="match status" value="1"/>
</dbReference>
<keyword evidence="3" id="KW-0509">mRNA transport</keyword>
<proteinExistence type="predicted"/>
<reference evidence="10 11" key="1">
    <citation type="journal article" date="2011" name="PLoS Pathog.">
        <title>Endophytic Life Strategies Decoded by Genome and Transcriptome Analyses of the Mutualistic Root Symbiont Piriformospora indica.</title>
        <authorList>
            <person name="Zuccaro A."/>
            <person name="Lahrmann U."/>
            <person name="Guldener U."/>
            <person name="Langen G."/>
            <person name="Pfiffi S."/>
            <person name="Biedenkopf D."/>
            <person name="Wong P."/>
            <person name="Samans B."/>
            <person name="Grimm C."/>
            <person name="Basiewicz M."/>
            <person name="Murat C."/>
            <person name="Martin F."/>
            <person name="Kogel K.H."/>
        </authorList>
    </citation>
    <scope>NUCLEOTIDE SEQUENCE [LARGE SCALE GENOMIC DNA]</scope>
    <source>
        <strain evidence="10 11">DSM 11827</strain>
    </source>
</reference>
<keyword evidence="7" id="KW-0539">Nucleus</keyword>
<dbReference type="EMBL" id="CAFZ01000130">
    <property type="protein sequence ID" value="CCA71683.1"/>
    <property type="molecule type" value="Genomic_DNA"/>
</dbReference>
<dbReference type="GO" id="GO:0051028">
    <property type="term" value="P:mRNA transport"/>
    <property type="evidence" value="ECO:0007669"/>
    <property type="project" value="UniProtKB-KW"/>
</dbReference>
<feature type="compositionally biased region" description="Polar residues" evidence="8">
    <location>
        <begin position="217"/>
        <end position="229"/>
    </location>
</feature>
<dbReference type="InterPro" id="IPR048883">
    <property type="entry name" value="Nup188_N-subdom_III"/>
</dbReference>
<evidence type="ECO:0000256" key="6">
    <source>
        <dbReference type="ARBA" id="ARBA00023132"/>
    </source>
</evidence>
<comment type="caution">
    <text evidence="10">The sequence shown here is derived from an EMBL/GenBank/DDBJ whole genome shotgun (WGS) entry which is preliminary data.</text>
</comment>
<dbReference type="PANTHER" id="PTHR31431">
    <property type="entry name" value="NUCLEOPORIN NUP188 HOMOLOG"/>
    <property type="match status" value="1"/>
</dbReference>
<name>G4TK40_SERID</name>